<dbReference type="GO" id="GO:0016020">
    <property type="term" value="C:membrane"/>
    <property type="evidence" value="ECO:0007669"/>
    <property type="project" value="UniProtKB-SubCell"/>
</dbReference>
<keyword evidence="5 6" id="KW-0472">Membrane</keyword>
<protein>
    <submittedName>
        <fullName evidence="8">Uncharacterized protein</fullName>
    </submittedName>
</protein>
<feature type="transmembrane region" description="Helical" evidence="6">
    <location>
        <begin position="6"/>
        <end position="28"/>
    </location>
</feature>
<gene>
    <name evidence="7" type="ORF">CJF60_04720</name>
    <name evidence="8" type="ORF">CJJ23_02720</name>
</gene>
<evidence type="ECO:0000313" key="8">
    <source>
        <dbReference type="EMBL" id="PAK21325.1"/>
    </source>
</evidence>
<dbReference type="RefSeq" id="WP_084232265.1">
    <property type="nucleotide sequence ID" value="NZ_CP166874.1"/>
</dbReference>
<keyword evidence="3 6" id="KW-0812">Transmembrane</keyword>
<reference evidence="8" key="2">
    <citation type="submission" date="2017-08" db="EMBL/GenBank/DDBJ databases">
        <authorList>
            <person name="de Groot N.N."/>
        </authorList>
    </citation>
    <scope>NUCLEOTIDE SEQUENCE [LARGE SCALE GENOMIC DNA]</scope>
    <source>
        <strain evidence="8">723</strain>
    </source>
</reference>
<evidence type="ECO:0000313" key="7">
    <source>
        <dbReference type="EMBL" id="PAF55007.1"/>
    </source>
</evidence>
<dbReference type="EMBL" id="NQNY01000007">
    <property type="protein sequence ID" value="PAK21325.1"/>
    <property type="molecule type" value="Genomic_DNA"/>
</dbReference>
<dbReference type="EMBL" id="NQMN01000002">
    <property type="protein sequence ID" value="PAF55007.1"/>
    <property type="molecule type" value="Genomic_DNA"/>
</dbReference>
<evidence type="ECO:0000313" key="9">
    <source>
        <dbReference type="Proteomes" id="UP000216943"/>
    </source>
</evidence>
<evidence type="ECO:0000256" key="5">
    <source>
        <dbReference type="ARBA" id="ARBA00023136"/>
    </source>
</evidence>
<dbReference type="InterPro" id="IPR005359">
    <property type="entry name" value="UPF0154"/>
</dbReference>
<comment type="similarity">
    <text evidence="2">Belongs to the UPF0154 family.</text>
</comment>
<keyword evidence="4 6" id="KW-1133">Transmembrane helix</keyword>
<proteinExistence type="inferred from homology"/>
<dbReference type="Proteomes" id="UP000216943">
    <property type="component" value="Unassembled WGS sequence"/>
</dbReference>
<dbReference type="Pfam" id="PF03672">
    <property type="entry name" value="UPF0154"/>
    <property type="match status" value="1"/>
</dbReference>
<sequence>MELGLAIGLIVGLSILFLLVGGITAFFVTKKIFEKQLRENPPINESMIRVMFNQMGVKASEARIKQVMRSMQNAK</sequence>
<dbReference type="AlphaFoldDB" id="A0A1W1X0T5"/>
<name>A0A1W1X0T5_9BACT</name>
<keyword evidence="10" id="KW-1185">Reference proteome</keyword>
<dbReference type="OrthoDB" id="1769076at2"/>
<reference evidence="9 10" key="1">
    <citation type="submission" date="2017-08" db="EMBL/GenBank/DDBJ databases">
        <authorList>
            <person name="Alvarez-Ponce D."/>
            <person name="Weitzman C.L."/>
            <person name="Tillett R.L."/>
            <person name="Sandmeier F.C."/>
            <person name="Tracy C.R."/>
        </authorList>
    </citation>
    <scope>NUCLEOTIDE SEQUENCE [LARGE SCALE GENOMIC DNA]</scope>
    <source>
        <strain evidence="9">723</strain>
        <strain evidence="7 10">PS6</strain>
    </source>
</reference>
<evidence type="ECO:0000313" key="10">
    <source>
        <dbReference type="Proteomes" id="UP000217033"/>
    </source>
</evidence>
<evidence type="ECO:0000256" key="2">
    <source>
        <dbReference type="ARBA" id="ARBA00006694"/>
    </source>
</evidence>
<evidence type="ECO:0000256" key="4">
    <source>
        <dbReference type="ARBA" id="ARBA00022989"/>
    </source>
</evidence>
<dbReference type="STRING" id="33922.SAMN02745179_00495"/>
<evidence type="ECO:0000256" key="6">
    <source>
        <dbReference type="SAM" id="Phobius"/>
    </source>
</evidence>
<evidence type="ECO:0000256" key="1">
    <source>
        <dbReference type="ARBA" id="ARBA00004167"/>
    </source>
</evidence>
<organism evidence="8 9">
    <name type="scientific">Mycoplasmopsis agassizii</name>
    <dbReference type="NCBI Taxonomy" id="33922"/>
    <lineage>
        <taxon>Bacteria</taxon>
        <taxon>Bacillati</taxon>
        <taxon>Mycoplasmatota</taxon>
        <taxon>Mycoplasmoidales</taxon>
        <taxon>Metamycoplasmataceae</taxon>
        <taxon>Mycoplasmopsis</taxon>
    </lineage>
</organism>
<dbReference type="HAMAP" id="MF_00363">
    <property type="entry name" value="UPF0154"/>
    <property type="match status" value="1"/>
</dbReference>
<comment type="caution">
    <text evidence="8">The sequence shown here is derived from an EMBL/GenBank/DDBJ whole genome shotgun (WGS) entry which is preliminary data.</text>
</comment>
<dbReference type="Proteomes" id="UP000217033">
    <property type="component" value="Unassembled WGS sequence"/>
</dbReference>
<evidence type="ECO:0000256" key="3">
    <source>
        <dbReference type="ARBA" id="ARBA00022692"/>
    </source>
</evidence>
<comment type="subcellular location">
    <subcellularLocation>
        <location evidence="1">Membrane</location>
        <topology evidence="1">Single-pass membrane protein</topology>
    </subcellularLocation>
</comment>
<accession>A0A1W1X0T5</accession>